<evidence type="ECO:0000256" key="5">
    <source>
        <dbReference type="SAM" id="Phobius"/>
    </source>
</evidence>
<dbReference type="InterPro" id="IPR011712">
    <property type="entry name" value="Sig_transdc_His_kin_sub3_dim/P"/>
</dbReference>
<evidence type="ECO:0000256" key="2">
    <source>
        <dbReference type="ARBA" id="ARBA00022777"/>
    </source>
</evidence>
<feature type="domain" description="Signal transduction histidine kinase subgroup 3 dimerisation and phosphoacceptor" evidence="6">
    <location>
        <begin position="184"/>
        <end position="250"/>
    </location>
</feature>
<keyword evidence="5" id="KW-1133">Transmembrane helix</keyword>
<dbReference type="Gene3D" id="3.30.565.10">
    <property type="entry name" value="Histidine kinase-like ATPase, C-terminal domain"/>
    <property type="match status" value="1"/>
</dbReference>
<keyword evidence="3" id="KW-0902">Two-component regulatory system</keyword>
<keyword evidence="8" id="KW-1185">Reference proteome</keyword>
<dbReference type="GO" id="GO:0000155">
    <property type="term" value="F:phosphorelay sensor kinase activity"/>
    <property type="evidence" value="ECO:0007669"/>
    <property type="project" value="InterPro"/>
</dbReference>
<dbReference type="SUPFAM" id="SSF55874">
    <property type="entry name" value="ATPase domain of HSP90 chaperone/DNA topoisomerase II/histidine kinase"/>
    <property type="match status" value="1"/>
</dbReference>
<evidence type="ECO:0000256" key="4">
    <source>
        <dbReference type="SAM" id="MobiDB-lite"/>
    </source>
</evidence>
<feature type="transmembrane region" description="Helical" evidence="5">
    <location>
        <begin position="42"/>
        <end position="65"/>
    </location>
</feature>
<keyword evidence="5" id="KW-0812">Transmembrane</keyword>
<organism evidence="7 8">
    <name type="scientific">Wenjunlia tyrosinilytica</name>
    <dbReference type="NCBI Taxonomy" id="1544741"/>
    <lineage>
        <taxon>Bacteria</taxon>
        <taxon>Bacillati</taxon>
        <taxon>Actinomycetota</taxon>
        <taxon>Actinomycetes</taxon>
        <taxon>Kitasatosporales</taxon>
        <taxon>Streptomycetaceae</taxon>
        <taxon>Wenjunlia</taxon>
    </lineage>
</organism>
<feature type="region of interest" description="Disordered" evidence="4">
    <location>
        <begin position="377"/>
        <end position="407"/>
    </location>
</feature>
<feature type="transmembrane region" description="Helical" evidence="5">
    <location>
        <begin position="12"/>
        <end position="36"/>
    </location>
</feature>
<dbReference type="Pfam" id="PF07730">
    <property type="entry name" value="HisKA_3"/>
    <property type="match status" value="1"/>
</dbReference>
<keyword evidence="1" id="KW-0808">Transferase</keyword>
<evidence type="ECO:0000256" key="1">
    <source>
        <dbReference type="ARBA" id="ARBA00022679"/>
    </source>
</evidence>
<dbReference type="PANTHER" id="PTHR24421:SF63">
    <property type="entry name" value="SENSOR HISTIDINE KINASE DESK"/>
    <property type="match status" value="1"/>
</dbReference>
<dbReference type="InterPro" id="IPR050482">
    <property type="entry name" value="Sensor_HK_TwoCompSys"/>
</dbReference>
<evidence type="ECO:0000313" key="7">
    <source>
        <dbReference type="EMBL" id="GGO89009.1"/>
    </source>
</evidence>
<gene>
    <name evidence="7" type="ORF">GCM10012280_31150</name>
</gene>
<proteinExistence type="predicted"/>
<dbReference type="PANTHER" id="PTHR24421">
    <property type="entry name" value="NITRATE/NITRITE SENSOR PROTEIN NARX-RELATED"/>
    <property type="match status" value="1"/>
</dbReference>
<dbReference type="AlphaFoldDB" id="A0A918DYJ5"/>
<evidence type="ECO:0000256" key="3">
    <source>
        <dbReference type="ARBA" id="ARBA00023012"/>
    </source>
</evidence>
<evidence type="ECO:0000313" key="8">
    <source>
        <dbReference type="Proteomes" id="UP000641932"/>
    </source>
</evidence>
<reference evidence="7" key="2">
    <citation type="submission" date="2020-09" db="EMBL/GenBank/DDBJ databases">
        <authorList>
            <person name="Sun Q."/>
            <person name="Zhou Y."/>
        </authorList>
    </citation>
    <scope>NUCLEOTIDE SEQUENCE</scope>
    <source>
        <strain evidence="7">CGMCC 4.7201</strain>
    </source>
</reference>
<accession>A0A918DYJ5</accession>
<keyword evidence="2" id="KW-0418">Kinase</keyword>
<feature type="transmembrane region" description="Helical" evidence="5">
    <location>
        <begin position="142"/>
        <end position="160"/>
    </location>
</feature>
<dbReference type="InterPro" id="IPR036890">
    <property type="entry name" value="HATPase_C_sf"/>
</dbReference>
<sequence>MKSRFLQDPDLVPRFTTLIVLVVTIGFCTVAVFNLWRRDPSLPVLIGAIACLTLLTALQISLIAARTRPLRRRWGPYVLLAQTPLVYVPFIVADNGWVGMPGFLAGSALLVLRPVYAWTVFAIVSLSIGGVQLLLHSGLLDTIYFMISSVITSLMVYGLSRLSDLVREVHEARAELARLAVTQERLRFARDLHDLLGYSLSAITLKSELVYRLVDRHPARAKRELEQVLELARQALADVREVSTSYRQMSLGAECASARSVLSAADIHVDMAVSIQELNGAANTVLATVLREGITNVLRHSKAQRCEIRAASADGKACLTIVNDGVRRPQHPSERKGTGIDNLDQRLEILGGSLEAGVREDGRFQLVARVPVSFPDDRAATVAEDGSQEAESVPGETAGKTADHTAA</sequence>
<feature type="transmembrane region" description="Helical" evidence="5">
    <location>
        <begin position="115"/>
        <end position="135"/>
    </location>
</feature>
<dbReference type="CDD" id="cd16917">
    <property type="entry name" value="HATPase_UhpB-NarQ-NarX-like"/>
    <property type="match status" value="1"/>
</dbReference>
<keyword evidence="5" id="KW-0472">Membrane</keyword>
<evidence type="ECO:0000259" key="6">
    <source>
        <dbReference type="Pfam" id="PF07730"/>
    </source>
</evidence>
<comment type="caution">
    <text evidence="7">The sequence shown here is derived from an EMBL/GenBank/DDBJ whole genome shotgun (WGS) entry which is preliminary data.</text>
</comment>
<feature type="transmembrane region" description="Helical" evidence="5">
    <location>
        <begin position="77"/>
        <end position="95"/>
    </location>
</feature>
<dbReference type="GO" id="GO:0046983">
    <property type="term" value="F:protein dimerization activity"/>
    <property type="evidence" value="ECO:0007669"/>
    <property type="project" value="InterPro"/>
</dbReference>
<protein>
    <recommendedName>
        <fullName evidence="6">Signal transduction histidine kinase subgroup 3 dimerisation and phosphoacceptor domain-containing protein</fullName>
    </recommendedName>
</protein>
<dbReference type="GO" id="GO:0016020">
    <property type="term" value="C:membrane"/>
    <property type="evidence" value="ECO:0007669"/>
    <property type="project" value="InterPro"/>
</dbReference>
<dbReference type="Gene3D" id="1.20.5.1930">
    <property type="match status" value="1"/>
</dbReference>
<reference evidence="7" key="1">
    <citation type="journal article" date="2014" name="Int. J. Syst. Evol. Microbiol.">
        <title>Complete genome sequence of Corynebacterium casei LMG S-19264T (=DSM 44701T), isolated from a smear-ripened cheese.</title>
        <authorList>
            <consortium name="US DOE Joint Genome Institute (JGI-PGF)"/>
            <person name="Walter F."/>
            <person name="Albersmeier A."/>
            <person name="Kalinowski J."/>
            <person name="Ruckert C."/>
        </authorList>
    </citation>
    <scope>NUCLEOTIDE SEQUENCE</scope>
    <source>
        <strain evidence="7">CGMCC 4.7201</strain>
    </source>
</reference>
<dbReference type="Proteomes" id="UP000641932">
    <property type="component" value="Unassembled WGS sequence"/>
</dbReference>
<name>A0A918DYJ5_9ACTN</name>
<dbReference type="EMBL" id="BMMS01000012">
    <property type="protein sequence ID" value="GGO89009.1"/>
    <property type="molecule type" value="Genomic_DNA"/>
</dbReference>